<dbReference type="AlphaFoldDB" id="A0A173SQJ1"/>
<evidence type="ECO:0000313" key="2">
    <source>
        <dbReference type="EMBL" id="CUM91885.1"/>
    </source>
</evidence>
<dbReference type="Gene3D" id="3.40.50.720">
    <property type="entry name" value="NAD(P)-binding Rossmann-like Domain"/>
    <property type="match status" value="1"/>
</dbReference>
<reference evidence="2 3" key="1">
    <citation type="submission" date="2015-09" db="EMBL/GenBank/DDBJ databases">
        <authorList>
            <consortium name="Pathogen Informatics"/>
        </authorList>
    </citation>
    <scope>NUCLEOTIDE SEQUENCE [LARGE SCALE GENOMIC DNA]</scope>
    <source>
        <strain evidence="2 3">2789STDY5608872</strain>
    </source>
</reference>
<dbReference type="EC" id="1.1.1.-" evidence="2"/>
<evidence type="ECO:0000256" key="1">
    <source>
        <dbReference type="ARBA" id="ARBA00006484"/>
    </source>
</evidence>
<dbReference type="PRINTS" id="PR00081">
    <property type="entry name" value="GDHRDH"/>
</dbReference>
<dbReference type="InterPro" id="IPR036291">
    <property type="entry name" value="NAD(P)-bd_dom_sf"/>
</dbReference>
<keyword evidence="2" id="KW-0560">Oxidoreductase</keyword>
<name>A0A173SQJ1_PARDI</name>
<sequence>MGIKSYIVNFLKFLKHGGVKYVSVTFTNPDARYTNKKVFISGGSEGLGRAMAKAYLAEGAEVIVTGRSKEKLSNFQLSESNAKLHTLVWDALDFDSYKQKFDEAVSMMGRIDIFVNNVGGGMSKYEPWNAYTAEVLDRTYDINTKSMFLMCQMEGLYMIDNKIKGNILNITSIAGYQRLFDPYAVAKWGAHSLTGGIARKLIAYDIVVNGIAPGTCLTSNPALPHNRNFEDNAYFQGQPSQRFTMPEEIAKTALFLTSGEARQIVGYIVPVDGGVLI</sequence>
<dbReference type="Proteomes" id="UP000095591">
    <property type="component" value="Unassembled WGS sequence"/>
</dbReference>
<organism evidence="2 3">
    <name type="scientific">Parabacteroides distasonis</name>
    <dbReference type="NCBI Taxonomy" id="823"/>
    <lineage>
        <taxon>Bacteria</taxon>
        <taxon>Pseudomonadati</taxon>
        <taxon>Bacteroidota</taxon>
        <taxon>Bacteroidia</taxon>
        <taxon>Bacteroidales</taxon>
        <taxon>Tannerellaceae</taxon>
        <taxon>Parabacteroides</taxon>
    </lineage>
</organism>
<dbReference type="PROSITE" id="PS00061">
    <property type="entry name" value="ADH_SHORT"/>
    <property type="match status" value="1"/>
</dbReference>
<dbReference type="CDD" id="cd05233">
    <property type="entry name" value="SDR_c"/>
    <property type="match status" value="1"/>
</dbReference>
<dbReference type="GO" id="GO:0016616">
    <property type="term" value="F:oxidoreductase activity, acting on the CH-OH group of donors, NAD or NADP as acceptor"/>
    <property type="evidence" value="ECO:0007669"/>
    <property type="project" value="TreeGrafter"/>
</dbReference>
<dbReference type="RefSeq" id="WP_044546769.1">
    <property type="nucleotide sequence ID" value="NZ_CYXP01000002.1"/>
</dbReference>
<dbReference type="InterPro" id="IPR002347">
    <property type="entry name" value="SDR_fam"/>
</dbReference>
<dbReference type="EMBL" id="CYXP01000002">
    <property type="protein sequence ID" value="CUM91885.1"/>
    <property type="molecule type" value="Genomic_DNA"/>
</dbReference>
<dbReference type="PRINTS" id="PR00080">
    <property type="entry name" value="SDRFAMILY"/>
</dbReference>
<evidence type="ECO:0000313" key="3">
    <source>
        <dbReference type="Proteomes" id="UP000095591"/>
    </source>
</evidence>
<dbReference type="Pfam" id="PF13561">
    <property type="entry name" value="adh_short_C2"/>
    <property type="match status" value="1"/>
</dbReference>
<comment type="similarity">
    <text evidence="1">Belongs to the short-chain dehydrogenases/reductases (SDR) family.</text>
</comment>
<accession>A0A173SQJ1</accession>
<proteinExistence type="inferred from homology"/>
<dbReference type="SUPFAM" id="SSF51735">
    <property type="entry name" value="NAD(P)-binding Rossmann-fold domains"/>
    <property type="match status" value="1"/>
</dbReference>
<gene>
    <name evidence="2" type="primary">lvr</name>
    <name evidence="2" type="ORF">ERS852429_01101</name>
</gene>
<dbReference type="InterPro" id="IPR020904">
    <property type="entry name" value="Sc_DH/Rdtase_CS"/>
</dbReference>
<protein>
    <submittedName>
        <fullName evidence="2">Levodione reductase</fullName>
        <ecNumber evidence="2">1.1.1.-</ecNumber>
    </submittedName>
</protein>
<dbReference type="PANTHER" id="PTHR42760">
    <property type="entry name" value="SHORT-CHAIN DEHYDROGENASES/REDUCTASES FAMILY MEMBER"/>
    <property type="match status" value="1"/>
</dbReference>